<evidence type="ECO:0000313" key="2">
    <source>
        <dbReference type="Proteomes" id="UP001359559"/>
    </source>
</evidence>
<dbReference type="Proteomes" id="UP001359559">
    <property type="component" value="Unassembled WGS sequence"/>
</dbReference>
<sequence>MHPCISLARGIQGWKKRSTEITLVQTDSVASNSGGKRKARALGVFTNHQKHNRTTRFVASLSLSLSSSFVISVDSSHSIDLNLALFFFTLRHFPISSTAI</sequence>
<dbReference type="AlphaFoldDB" id="A0AAN9IQB9"/>
<name>A0AAN9IQB9_CLITE</name>
<gene>
    <name evidence="1" type="ORF">RJT34_19062</name>
</gene>
<comment type="caution">
    <text evidence="1">The sequence shown here is derived from an EMBL/GenBank/DDBJ whole genome shotgun (WGS) entry which is preliminary data.</text>
</comment>
<reference evidence="1 2" key="1">
    <citation type="submission" date="2024-01" db="EMBL/GenBank/DDBJ databases">
        <title>The genomes of 5 underutilized Papilionoideae crops provide insights into root nodulation and disease resistance.</title>
        <authorList>
            <person name="Yuan L."/>
        </authorList>
    </citation>
    <scope>NUCLEOTIDE SEQUENCE [LARGE SCALE GENOMIC DNA]</scope>
    <source>
        <strain evidence="1">LY-2023</strain>
        <tissue evidence="1">Leaf</tissue>
    </source>
</reference>
<keyword evidence="2" id="KW-1185">Reference proteome</keyword>
<dbReference type="EMBL" id="JAYKXN010000005">
    <property type="protein sequence ID" value="KAK7284317.1"/>
    <property type="molecule type" value="Genomic_DNA"/>
</dbReference>
<proteinExistence type="predicted"/>
<protein>
    <submittedName>
        <fullName evidence="1">Uncharacterized protein</fullName>
    </submittedName>
</protein>
<accession>A0AAN9IQB9</accession>
<organism evidence="1 2">
    <name type="scientific">Clitoria ternatea</name>
    <name type="common">Butterfly pea</name>
    <dbReference type="NCBI Taxonomy" id="43366"/>
    <lineage>
        <taxon>Eukaryota</taxon>
        <taxon>Viridiplantae</taxon>
        <taxon>Streptophyta</taxon>
        <taxon>Embryophyta</taxon>
        <taxon>Tracheophyta</taxon>
        <taxon>Spermatophyta</taxon>
        <taxon>Magnoliopsida</taxon>
        <taxon>eudicotyledons</taxon>
        <taxon>Gunneridae</taxon>
        <taxon>Pentapetalae</taxon>
        <taxon>rosids</taxon>
        <taxon>fabids</taxon>
        <taxon>Fabales</taxon>
        <taxon>Fabaceae</taxon>
        <taxon>Papilionoideae</taxon>
        <taxon>50 kb inversion clade</taxon>
        <taxon>NPAAA clade</taxon>
        <taxon>indigoferoid/millettioid clade</taxon>
        <taxon>Phaseoleae</taxon>
        <taxon>Clitoria</taxon>
    </lineage>
</organism>
<evidence type="ECO:0000313" key="1">
    <source>
        <dbReference type="EMBL" id="KAK7284317.1"/>
    </source>
</evidence>